<sequence>MSYRQSSIPPTPSNQPISPQSAFIGAHRQSDLHNGPFRGFSQAAQAQSQALSLGSISTAPHLSYSSHRAYLSAMNQDTSPTEQHLARLSQSTLREPFTPGPQPLRPPARRPFDEVITVQKTPSPNDYRDHYSALVRRHLTRVAQLLGRGRSLRRIARTNTMMMMMMRLRTHQMRLTNAHLAMQRREQRVRNLHLVVLVANLETTAIHQILQAEEAAAAVAFLDVVVLTL</sequence>
<proteinExistence type="predicted"/>
<accession>A0A5C3Q1R5</accession>
<dbReference type="EMBL" id="ML178993">
    <property type="protein sequence ID" value="TFK95067.1"/>
    <property type="molecule type" value="Genomic_DNA"/>
</dbReference>
<gene>
    <name evidence="2" type="ORF">BDV98DRAFT_538069</name>
</gene>
<evidence type="ECO:0000313" key="3">
    <source>
        <dbReference type="Proteomes" id="UP000305067"/>
    </source>
</evidence>
<reference evidence="2 3" key="1">
    <citation type="journal article" date="2019" name="Nat. Ecol. Evol.">
        <title>Megaphylogeny resolves global patterns of mushroom evolution.</title>
        <authorList>
            <person name="Varga T."/>
            <person name="Krizsan K."/>
            <person name="Foldi C."/>
            <person name="Dima B."/>
            <person name="Sanchez-Garcia M."/>
            <person name="Sanchez-Ramirez S."/>
            <person name="Szollosi G.J."/>
            <person name="Szarkandi J.G."/>
            <person name="Papp V."/>
            <person name="Albert L."/>
            <person name="Andreopoulos W."/>
            <person name="Angelini C."/>
            <person name="Antonin V."/>
            <person name="Barry K.W."/>
            <person name="Bougher N.L."/>
            <person name="Buchanan P."/>
            <person name="Buyck B."/>
            <person name="Bense V."/>
            <person name="Catcheside P."/>
            <person name="Chovatia M."/>
            <person name="Cooper J."/>
            <person name="Damon W."/>
            <person name="Desjardin D."/>
            <person name="Finy P."/>
            <person name="Geml J."/>
            <person name="Haridas S."/>
            <person name="Hughes K."/>
            <person name="Justo A."/>
            <person name="Karasinski D."/>
            <person name="Kautmanova I."/>
            <person name="Kiss B."/>
            <person name="Kocsube S."/>
            <person name="Kotiranta H."/>
            <person name="LaButti K.M."/>
            <person name="Lechner B.E."/>
            <person name="Liimatainen K."/>
            <person name="Lipzen A."/>
            <person name="Lukacs Z."/>
            <person name="Mihaltcheva S."/>
            <person name="Morgado L.N."/>
            <person name="Niskanen T."/>
            <person name="Noordeloos M.E."/>
            <person name="Ohm R.A."/>
            <person name="Ortiz-Santana B."/>
            <person name="Ovrebo C."/>
            <person name="Racz N."/>
            <person name="Riley R."/>
            <person name="Savchenko A."/>
            <person name="Shiryaev A."/>
            <person name="Soop K."/>
            <person name="Spirin V."/>
            <person name="Szebenyi C."/>
            <person name="Tomsovsky M."/>
            <person name="Tulloss R.E."/>
            <person name="Uehling J."/>
            <person name="Grigoriev I.V."/>
            <person name="Vagvolgyi C."/>
            <person name="Papp T."/>
            <person name="Martin F.M."/>
            <person name="Miettinen O."/>
            <person name="Hibbett D.S."/>
            <person name="Nagy L.G."/>
        </authorList>
    </citation>
    <scope>NUCLEOTIDE SEQUENCE [LARGE SCALE GENOMIC DNA]</scope>
    <source>
        <strain evidence="2 3">CBS 309.79</strain>
    </source>
</reference>
<evidence type="ECO:0000256" key="1">
    <source>
        <dbReference type="SAM" id="MobiDB-lite"/>
    </source>
</evidence>
<evidence type="ECO:0000313" key="2">
    <source>
        <dbReference type="EMBL" id="TFK95067.1"/>
    </source>
</evidence>
<keyword evidence="3" id="KW-1185">Reference proteome</keyword>
<feature type="region of interest" description="Disordered" evidence="1">
    <location>
        <begin position="1"/>
        <end position="20"/>
    </location>
</feature>
<name>A0A5C3Q1R5_9AGAR</name>
<protein>
    <submittedName>
        <fullName evidence="2">Uncharacterized protein</fullName>
    </submittedName>
</protein>
<dbReference type="Proteomes" id="UP000305067">
    <property type="component" value="Unassembled WGS sequence"/>
</dbReference>
<dbReference type="AlphaFoldDB" id="A0A5C3Q1R5"/>
<organism evidence="2 3">
    <name type="scientific">Pterulicium gracile</name>
    <dbReference type="NCBI Taxonomy" id="1884261"/>
    <lineage>
        <taxon>Eukaryota</taxon>
        <taxon>Fungi</taxon>
        <taxon>Dikarya</taxon>
        <taxon>Basidiomycota</taxon>
        <taxon>Agaricomycotina</taxon>
        <taxon>Agaricomycetes</taxon>
        <taxon>Agaricomycetidae</taxon>
        <taxon>Agaricales</taxon>
        <taxon>Pleurotineae</taxon>
        <taxon>Pterulaceae</taxon>
        <taxon>Pterulicium</taxon>
    </lineage>
</organism>